<name>C4XM72_SOLM1</name>
<dbReference type="PANTHER" id="PTHR30388">
    <property type="entry name" value="ALDEHYDE OXIDOREDUCTASE MOLYBDENUM COFACTOR ASSEMBLY PROTEIN"/>
    <property type="match status" value="1"/>
</dbReference>
<dbReference type="RefSeq" id="WP_015862342.1">
    <property type="nucleotide sequence ID" value="NC_012796.1"/>
</dbReference>
<sequence length="367" mass="37735">MRDLIDAINRVFDRNESLVAAAVVAKAGSSPGPAGARLLLFDDADIAGTVGGGPLEGRTIAAAVETMGTGRSQRFEMDLSGDIGDEVDAICGGVAEIFVERLDPTPANRAVFRTLAARLAANQGCLLVSALEDGGAAGRGLLDAAGRLLAGNLSESAVREAGRLAATLPEAGIAVLGGGRYFLEPFRRADTVYLCGAGHVAMPTAQFAAMAGFRVVVLDDRAAFANRERFPLADKVVVLPSFTACFASHGPDADASVVIVSRCHKQDRTILVQALGTDAGFIGMIGSARKTAAVLDEMLAKGFSRRAVARVRAPIGLPIGGNTPVEIAISIVAELIAARTARTARTARRAGQAAILASTAAFQGVAS</sequence>
<dbReference type="SUPFAM" id="SSF51735">
    <property type="entry name" value="NAD(P)-binding Rossmann-fold domains"/>
    <property type="match status" value="1"/>
</dbReference>
<dbReference type="Pfam" id="PF13478">
    <property type="entry name" value="XdhC_C"/>
    <property type="match status" value="1"/>
</dbReference>
<dbReference type="InterPro" id="IPR003777">
    <property type="entry name" value="XdhC_CoxI"/>
</dbReference>
<dbReference type="HOGENOM" id="CLU_041115_1_1_7"/>
<dbReference type="eggNOG" id="COG1975">
    <property type="taxonomic scope" value="Bacteria"/>
</dbReference>
<evidence type="ECO:0000313" key="3">
    <source>
        <dbReference type="EMBL" id="BAH77200.1"/>
    </source>
</evidence>
<dbReference type="InterPro" id="IPR036291">
    <property type="entry name" value="NAD(P)-bd_dom_sf"/>
</dbReference>
<keyword evidence="4" id="KW-1185">Reference proteome</keyword>
<gene>
    <name evidence="3" type="ordered locus">DMR_37090</name>
</gene>
<evidence type="ECO:0000313" key="4">
    <source>
        <dbReference type="Proteomes" id="UP000009071"/>
    </source>
</evidence>
<feature type="domain" description="XdhC- CoxI" evidence="1">
    <location>
        <begin position="13"/>
        <end position="75"/>
    </location>
</feature>
<dbReference type="PANTHER" id="PTHR30388:SF6">
    <property type="entry name" value="XANTHINE DEHYDROGENASE SUBUNIT A-RELATED"/>
    <property type="match status" value="1"/>
</dbReference>
<evidence type="ECO:0008006" key="5">
    <source>
        <dbReference type="Google" id="ProtNLM"/>
    </source>
</evidence>
<dbReference type="STRING" id="573370.DMR_37090"/>
<feature type="domain" description="XdhC Rossmann" evidence="2">
    <location>
        <begin position="192"/>
        <end position="335"/>
    </location>
</feature>
<dbReference type="EMBL" id="AP010904">
    <property type="protein sequence ID" value="BAH77200.1"/>
    <property type="molecule type" value="Genomic_DNA"/>
</dbReference>
<dbReference type="AlphaFoldDB" id="C4XM72"/>
<dbReference type="InterPro" id="IPR027051">
    <property type="entry name" value="XdhC_Rossmann_dom"/>
</dbReference>
<protein>
    <recommendedName>
        <fullName evidence="5">Xanthine and CO dehydrogenases maturation factor, XdhC/CoxF family</fullName>
    </recommendedName>
</protein>
<evidence type="ECO:0000259" key="2">
    <source>
        <dbReference type="Pfam" id="PF13478"/>
    </source>
</evidence>
<dbReference type="Proteomes" id="UP000009071">
    <property type="component" value="Chromosome"/>
</dbReference>
<organism evidence="3 4">
    <name type="scientific">Solidesulfovibrio magneticus (strain ATCC 700980 / DSM 13731 / RS-1)</name>
    <name type="common">Desulfovibrio magneticus</name>
    <dbReference type="NCBI Taxonomy" id="573370"/>
    <lineage>
        <taxon>Bacteria</taxon>
        <taxon>Pseudomonadati</taxon>
        <taxon>Thermodesulfobacteriota</taxon>
        <taxon>Desulfovibrionia</taxon>
        <taxon>Desulfovibrionales</taxon>
        <taxon>Desulfovibrionaceae</taxon>
        <taxon>Solidesulfovibrio</taxon>
    </lineage>
</organism>
<proteinExistence type="predicted"/>
<dbReference type="Gene3D" id="3.40.50.720">
    <property type="entry name" value="NAD(P)-binding Rossmann-like Domain"/>
    <property type="match status" value="1"/>
</dbReference>
<reference evidence="3 4" key="1">
    <citation type="journal article" date="2009" name="Genome Res.">
        <title>Whole genome sequence of Desulfovibrio magneticus strain RS-1 revealed common gene clusters in magnetotactic bacteria.</title>
        <authorList>
            <person name="Nakazawa H."/>
            <person name="Arakaki A."/>
            <person name="Narita-Yamada S."/>
            <person name="Yashiro I."/>
            <person name="Jinno K."/>
            <person name="Aoki N."/>
            <person name="Tsuruyama A."/>
            <person name="Okamura Y."/>
            <person name="Tanikawa S."/>
            <person name="Fujita N."/>
            <person name="Takeyama H."/>
            <person name="Matsunaga T."/>
        </authorList>
    </citation>
    <scope>NUCLEOTIDE SEQUENCE [LARGE SCALE GENOMIC DNA]</scope>
    <source>
        <strain evidence="4">ATCC 700980 / DSM 13731 / RS-1</strain>
    </source>
</reference>
<dbReference type="InterPro" id="IPR052698">
    <property type="entry name" value="MoCofactor_Util/Proc"/>
</dbReference>
<dbReference type="OrthoDB" id="9815497at2"/>
<evidence type="ECO:0000259" key="1">
    <source>
        <dbReference type="Pfam" id="PF02625"/>
    </source>
</evidence>
<accession>C4XM72</accession>
<dbReference type="Pfam" id="PF02625">
    <property type="entry name" value="XdhC_CoxI"/>
    <property type="match status" value="1"/>
</dbReference>
<dbReference type="KEGG" id="dma:DMR_37090"/>